<sequence length="436" mass="49032">MNLYFILIELFILGLTLYLFAYKQELAVLYIPVILFARITIEPLTPAFLYYTIVSLLILYLAYKNAGFLRENIFALLLIILYAVLVTQTEDFETIRSSFFALIWLFLSIPLVSAIYKKHDKDTVMEELASAAFLILAVFIVNVAFSTVFSYSPKLMYGITSGILYGNLYATDFNILGIAVFIVLWNAISKRNLLFLATSIVAIAFIMLSFRRSVMGTTMLGVAAVLLILFSQHSFRKTALFIVLALFAGFVIVMNTSFVDVFIARYEQRKLDERELGEETRFLEYDILYQDMFVYNDYSPWFGYELLNSSGNYGKGVLEDRTLHSDITNIVHSTGVVGLLLYLLMIASSFVQSCRHAVKRLDFVIILFCGSAFLVYTVTGRYTSTESMMLLILLLMLPLARQENSTASASDAPGSLAATGFSPHAKAKAGMPQHAL</sequence>
<feature type="transmembrane region" description="Helical" evidence="1">
    <location>
        <begin position="69"/>
        <end position="87"/>
    </location>
</feature>
<keyword evidence="1" id="KW-1133">Transmembrane helix</keyword>
<gene>
    <name evidence="2" type="ORF">CA264_01000</name>
</gene>
<dbReference type="KEGG" id="pact:CA264_01000"/>
<accession>A0A1X9YMQ9</accession>
<evidence type="ECO:0008006" key="4">
    <source>
        <dbReference type="Google" id="ProtNLM"/>
    </source>
</evidence>
<feature type="transmembrane region" description="Helical" evidence="1">
    <location>
        <begin position="330"/>
        <end position="351"/>
    </location>
</feature>
<proteinExistence type="predicted"/>
<organism evidence="2 3">
    <name type="scientific">Pontibacter actiniarum</name>
    <dbReference type="NCBI Taxonomy" id="323450"/>
    <lineage>
        <taxon>Bacteria</taxon>
        <taxon>Pseudomonadati</taxon>
        <taxon>Bacteroidota</taxon>
        <taxon>Cytophagia</taxon>
        <taxon>Cytophagales</taxon>
        <taxon>Hymenobacteraceae</taxon>
        <taxon>Pontibacter</taxon>
    </lineage>
</organism>
<keyword evidence="3" id="KW-1185">Reference proteome</keyword>
<feature type="transmembrane region" description="Helical" evidence="1">
    <location>
        <begin position="99"/>
        <end position="116"/>
    </location>
</feature>
<protein>
    <recommendedName>
        <fullName evidence="4">O-antigen polymerase</fullName>
    </recommendedName>
</protein>
<feature type="transmembrane region" description="Helical" evidence="1">
    <location>
        <begin position="43"/>
        <end position="63"/>
    </location>
</feature>
<feature type="transmembrane region" description="Helical" evidence="1">
    <location>
        <begin position="241"/>
        <end position="264"/>
    </location>
</feature>
<dbReference type="RefSeq" id="WP_025609551.1">
    <property type="nucleotide sequence ID" value="NZ_CP021235.1"/>
</dbReference>
<evidence type="ECO:0000256" key="1">
    <source>
        <dbReference type="SAM" id="Phobius"/>
    </source>
</evidence>
<feature type="transmembrane region" description="Helical" evidence="1">
    <location>
        <begin position="363"/>
        <end position="382"/>
    </location>
</feature>
<feature type="transmembrane region" description="Helical" evidence="1">
    <location>
        <begin position="128"/>
        <end position="151"/>
    </location>
</feature>
<name>A0A1X9YMQ9_9BACT</name>
<dbReference type="Proteomes" id="UP000266292">
    <property type="component" value="Chromosome"/>
</dbReference>
<keyword evidence="1" id="KW-0812">Transmembrane</keyword>
<feature type="transmembrane region" description="Helical" evidence="1">
    <location>
        <begin position="163"/>
        <end position="187"/>
    </location>
</feature>
<dbReference type="EMBL" id="CP021235">
    <property type="protein sequence ID" value="ARS34131.1"/>
    <property type="molecule type" value="Genomic_DNA"/>
</dbReference>
<dbReference type="AlphaFoldDB" id="A0A1X9YMQ9"/>
<reference evidence="3" key="1">
    <citation type="submission" date="2017-05" db="EMBL/GenBank/DDBJ databases">
        <authorList>
            <person name="Ray J."/>
            <person name="Price M."/>
            <person name="Deutschbauer A."/>
        </authorList>
    </citation>
    <scope>NUCLEOTIDE SEQUENCE [LARGE SCALE GENOMIC DNA]</scope>
    <source>
        <strain evidence="3">DSM 19842</strain>
    </source>
</reference>
<feature type="transmembrane region" description="Helical" evidence="1">
    <location>
        <begin position="193"/>
        <end position="210"/>
    </location>
</feature>
<dbReference type="OrthoDB" id="850738at2"/>
<evidence type="ECO:0000313" key="2">
    <source>
        <dbReference type="EMBL" id="ARS34131.1"/>
    </source>
</evidence>
<keyword evidence="1" id="KW-0472">Membrane</keyword>
<dbReference type="STRING" id="709015.GCA_000472485_04383"/>
<feature type="transmembrane region" description="Helical" evidence="1">
    <location>
        <begin position="6"/>
        <end position="22"/>
    </location>
</feature>
<feature type="transmembrane region" description="Helical" evidence="1">
    <location>
        <begin position="217"/>
        <end position="235"/>
    </location>
</feature>
<evidence type="ECO:0000313" key="3">
    <source>
        <dbReference type="Proteomes" id="UP000266292"/>
    </source>
</evidence>